<name>A0ABQ7FAH4_9ACTN</name>
<dbReference type="SMART" id="SM00331">
    <property type="entry name" value="PP2C_SIG"/>
    <property type="match status" value="1"/>
</dbReference>
<dbReference type="EMBL" id="WHPN01000416">
    <property type="protein sequence ID" value="KAF4405512.1"/>
    <property type="molecule type" value="Genomic_DNA"/>
</dbReference>
<feature type="domain" description="PPM-type phosphatase" evidence="4">
    <location>
        <begin position="167"/>
        <end position="387"/>
    </location>
</feature>
<dbReference type="InterPro" id="IPR052016">
    <property type="entry name" value="Bact_Sigma-Reg"/>
</dbReference>
<evidence type="ECO:0000256" key="2">
    <source>
        <dbReference type="SAM" id="MobiDB-lite"/>
    </source>
</evidence>
<evidence type="ECO:0000313" key="6">
    <source>
        <dbReference type="Proteomes" id="UP000621266"/>
    </source>
</evidence>
<keyword evidence="3" id="KW-0812">Transmembrane</keyword>
<accession>A0ABQ7FAH4</accession>
<sequence length="407" mass="42552">MRPLISPGLADAWRRVRDQGATRWADRAGGGGVPGWHRPWWEWFRWLPAAVLLAGAVVGFVLPAWISAFPLLAAAPAIAAPLLSLTGTLATGGCALLIGIVEFRLHGREFETAYAVGFTSIVLLTVVAAAINRVAASDRRKLSTARELAEAVQRAVLPEPPPRVGGAAVAARYQAASREAAVGGDFYAIHHTPYGLRILIGDVRGKGLDAVRTVNGLLGAFQAASTHLRDLREVVGRLEERAEGLGADDGGAMSESFATAVVAELDDGLDVLRVANRGHPAPLLVSGGRVRTLAPGAASLPLGLATVGDFGVPVDAYRMPPGATLVLYTDGVTEARDRNGTFYDPVPRLSRPTPPGPDGVLDAIREDLQRHTGGSLRDDVALLAVSRPPPEAPGAAAGEGVVPERLG</sequence>
<feature type="region of interest" description="Disordered" evidence="2">
    <location>
        <begin position="386"/>
        <end position="407"/>
    </location>
</feature>
<organism evidence="5 6">
    <name type="scientific">Streptomyces lycii</name>
    <dbReference type="NCBI Taxonomy" id="2654337"/>
    <lineage>
        <taxon>Bacteria</taxon>
        <taxon>Bacillati</taxon>
        <taxon>Actinomycetota</taxon>
        <taxon>Actinomycetes</taxon>
        <taxon>Kitasatosporales</taxon>
        <taxon>Streptomycetaceae</taxon>
        <taxon>Streptomyces</taxon>
    </lineage>
</organism>
<dbReference type="InterPro" id="IPR001932">
    <property type="entry name" value="PPM-type_phosphatase-like_dom"/>
</dbReference>
<dbReference type="PANTHER" id="PTHR43156">
    <property type="entry name" value="STAGE II SPORULATION PROTEIN E-RELATED"/>
    <property type="match status" value="1"/>
</dbReference>
<protein>
    <submittedName>
        <fullName evidence="5">Serine/threonine-protein phosphatase</fullName>
    </submittedName>
</protein>
<feature type="transmembrane region" description="Helical" evidence="3">
    <location>
        <begin position="113"/>
        <end position="131"/>
    </location>
</feature>
<evidence type="ECO:0000256" key="1">
    <source>
        <dbReference type="ARBA" id="ARBA00022801"/>
    </source>
</evidence>
<comment type="caution">
    <text evidence="5">The sequence shown here is derived from an EMBL/GenBank/DDBJ whole genome shotgun (WGS) entry which is preliminary data.</text>
</comment>
<feature type="transmembrane region" description="Helical" evidence="3">
    <location>
        <begin position="78"/>
        <end position="101"/>
    </location>
</feature>
<proteinExistence type="predicted"/>
<keyword evidence="3" id="KW-0472">Membrane</keyword>
<gene>
    <name evidence="5" type="ORF">GCU69_29740</name>
</gene>
<feature type="transmembrane region" description="Helical" evidence="3">
    <location>
        <begin position="46"/>
        <end position="66"/>
    </location>
</feature>
<keyword evidence="1" id="KW-0378">Hydrolase</keyword>
<evidence type="ECO:0000313" key="5">
    <source>
        <dbReference type="EMBL" id="KAF4405512.1"/>
    </source>
</evidence>
<keyword evidence="6" id="KW-1185">Reference proteome</keyword>
<reference evidence="5 6" key="1">
    <citation type="submission" date="2019-10" db="EMBL/GenBank/DDBJ databases">
        <title>Streptomyces tenebrisbrunneis sp.nov., an endogenous actinomycete isolated from of Lycium ruthenicum.</title>
        <authorList>
            <person name="Ma L."/>
        </authorList>
    </citation>
    <scope>NUCLEOTIDE SEQUENCE [LARGE SCALE GENOMIC DNA]</scope>
    <source>
        <strain evidence="5 6">TRM 66187</strain>
    </source>
</reference>
<feature type="compositionally biased region" description="Low complexity" evidence="2">
    <location>
        <begin position="393"/>
        <end position="407"/>
    </location>
</feature>
<evidence type="ECO:0000256" key="3">
    <source>
        <dbReference type="SAM" id="Phobius"/>
    </source>
</evidence>
<evidence type="ECO:0000259" key="4">
    <source>
        <dbReference type="SMART" id="SM00331"/>
    </source>
</evidence>
<dbReference type="RefSeq" id="WP_156207718.1">
    <property type="nucleotide sequence ID" value="NZ_WHPN01000416.1"/>
</dbReference>
<dbReference type="InterPro" id="IPR036457">
    <property type="entry name" value="PPM-type-like_dom_sf"/>
</dbReference>
<dbReference type="PANTHER" id="PTHR43156:SF2">
    <property type="entry name" value="STAGE II SPORULATION PROTEIN E"/>
    <property type="match status" value="1"/>
</dbReference>
<dbReference type="Gene3D" id="3.60.40.10">
    <property type="entry name" value="PPM-type phosphatase domain"/>
    <property type="match status" value="1"/>
</dbReference>
<dbReference type="Pfam" id="PF07228">
    <property type="entry name" value="SpoIIE"/>
    <property type="match status" value="1"/>
</dbReference>
<dbReference type="Proteomes" id="UP000621266">
    <property type="component" value="Unassembled WGS sequence"/>
</dbReference>
<keyword evidence="3" id="KW-1133">Transmembrane helix</keyword>